<dbReference type="EMBL" id="HBUE01119570">
    <property type="protein sequence ID" value="CAG6491769.1"/>
    <property type="molecule type" value="Transcribed_RNA"/>
</dbReference>
<name>A0A8D8CBW8_CULPI</name>
<organism evidence="1">
    <name type="scientific">Culex pipiens</name>
    <name type="common">House mosquito</name>
    <dbReference type="NCBI Taxonomy" id="7175"/>
    <lineage>
        <taxon>Eukaryota</taxon>
        <taxon>Metazoa</taxon>
        <taxon>Ecdysozoa</taxon>
        <taxon>Arthropoda</taxon>
        <taxon>Hexapoda</taxon>
        <taxon>Insecta</taxon>
        <taxon>Pterygota</taxon>
        <taxon>Neoptera</taxon>
        <taxon>Endopterygota</taxon>
        <taxon>Diptera</taxon>
        <taxon>Nematocera</taxon>
        <taxon>Culicoidea</taxon>
        <taxon>Culicidae</taxon>
        <taxon>Culicinae</taxon>
        <taxon>Culicini</taxon>
        <taxon>Culex</taxon>
        <taxon>Culex</taxon>
    </lineage>
</organism>
<accession>A0A8D8CBW8</accession>
<sequence length="150" mass="16807">MAQLAVEASNEREKCVVQIFHQHQPDIVQILRNVGDVLALLLTLVHHVQIVHKARLLFLGRRSSDLIPLNVHNRRADATHFLTLDLTQRAGAVDDAEAAVLRRLSRCQPVPGRDRGTMHARYRLLGFLLRETALQVCGNVVGLCKRSGKL</sequence>
<evidence type="ECO:0000313" key="1">
    <source>
        <dbReference type="EMBL" id="CAG6491769.1"/>
    </source>
</evidence>
<protein>
    <submittedName>
        <fullName evidence="1">(northern house mosquito) hypothetical protein</fullName>
    </submittedName>
</protein>
<proteinExistence type="predicted"/>
<dbReference type="AlphaFoldDB" id="A0A8D8CBW8"/>
<reference evidence="1" key="1">
    <citation type="submission" date="2021-05" db="EMBL/GenBank/DDBJ databases">
        <authorList>
            <person name="Alioto T."/>
            <person name="Alioto T."/>
            <person name="Gomez Garrido J."/>
        </authorList>
    </citation>
    <scope>NUCLEOTIDE SEQUENCE</scope>
</reference>